<name>A0ABW5IN71_9BACT</name>
<sequence length="315" mass="35951">MSLHFLKLSFSTSFKYLKAEWQRPVSSEEYRHGVRAIAVCIAKLQVQYSLIDFTKTEAPSIKDLQCTAGFLQQAFQKTSLRRSARVLADTSAQWTAYKQVAEETKALPYQTDVFECCKEAKAWLFQDYDIGINEPEALIPILIDGSGPVLSEFSGLTQTEEDKEAHIPNFVTSKVIDGVLLRTDYVEATLSRQKDLLSVRWLRPVSSEEYRCGIQDAAQLFIKHKLQRLLVNKQRLGVLSIGDQSWLAKYYASMAHRSNLQRLAVVSSNDVMQQITDEPLYHKVKGSTKIFFHIQYFLSEDEALEWFGLADEVMS</sequence>
<evidence type="ECO:0000313" key="1">
    <source>
        <dbReference type="EMBL" id="MFD2514467.1"/>
    </source>
</evidence>
<accession>A0ABW5IN71</accession>
<comment type="caution">
    <text evidence="1">The sequence shown here is derived from an EMBL/GenBank/DDBJ whole genome shotgun (WGS) entry which is preliminary data.</text>
</comment>
<dbReference type="EMBL" id="JBHULU010000015">
    <property type="protein sequence ID" value="MFD2514467.1"/>
    <property type="molecule type" value="Genomic_DNA"/>
</dbReference>
<organism evidence="1 2">
    <name type="scientific">Pontibacter locisalis</name>
    <dbReference type="NCBI Taxonomy" id="1719035"/>
    <lineage>
        <taxon>Bacteria</taxon>
        <taxon>Pseudomonadati</taxon>
        <taxon>Bacteroidota</taxon>
        <taxon>Cytophagia</taxon>
        <taxon>Cytophagales</taxon>
        <taxon>Hymenobacteraceae</taxon>
        <taxon>Pontibacter</taxon>
    </lineage>
</organism>
<evidence type="ECO:0000313" key="2">
    <source>
        <dbReference type="Proteomes" id="UP001597544"/>
    </source>
</evidence>
<reference evidence="2" key="1">
    <citation type="journal article" date="2019" name="Int. J. Syst. Evol. Microbiol.">
        <title>The Global Catalogue of Microorganisms (GCM) 10K type strain sequencing project: providing services to taxonomists for standard genome sequencing and annotation.</title>
        <authorList>
            <consortium name="The Broad Institute Genomics Platform"/>
            <consortium name="The Broad Institute Genome Sequencing Center for Infectious Disease"/>
            <person name="Wu L."/>
            <person name="Ma J."/>
        </authorList>
    </citation>
    <scope>NUCLEOTIDE SEQUENCE [LARGE SCALE GENOMIC DNA]</scope>
    <source>
        <strain evidence="2">KCTC 42498</strain>
    </source>
</reference>
<protein>
    <submittedName>
        <fullName evidence="1">Uncharacterized protein</fullName>
    </submittedName>
</protein>
<keyword evidence="2" id="KW-1185">Reference proteome</keyword>
<dbReference type="Proteomes" id="UP001597544">
    <property type="component" value="Unassembled WGS sequence"/>
</dbReference>
<dbReference type="RefSeq" id="WP_377507122.1">
    <property type="nucleotide sequence ID" value="NZ_JBHULU010000015.1"/>
</dbReference>
<proteinExistence type="predicted"/>
<gene>
    <name evidence="1" type="ORF">ACFSRY_11360</name>
</gene>